<dbReference type="Gene3D" id="3.40.50.720">
    <property type="entry name" value="NAD(P)-binding Rossmann-like Domain"/>
    <property type="match status" value="1"/>
</dbReference>
<keyword evidence="2" id="KW-0479">Metal-binding</keyword>
<comment type="caution">
    <text evidence="6">The sequence shown here is derived from an EMBL/GenBank/DDBJ whole genome shotgun (WGS) entry which is preliminary data.</text>
</comment>
<proteinExistence type="predicted"/>
<dbReference type="Gene3D" id="3.90.180.10">
    <property type="entry name" value="Medium-chain alcohol dehydrogenases, catalytic domain"/>
    <property type="match status" value="1"/>
</dbReference>
<comment type="cofactor">
    <cofactor evidence="1">
        <name>Zn(2+)</name>
        <dbReference type="ChEBI" id="CHEBI:29105"/>
    </cofactor>
</comment>
<keyword evidence="3" id="KW-0862">Zinc</keyword>
<dbReference type="HOGENOM" id="CLU_1409225_0_0_1"/>
<keyword evidence="4" id="KW-0560">Oxidoreductase</keyword>
<dbReference type="GO" id="GO:0004022">
    <property type="term" value="F:alcohol dehydrogenase (NAD+) activity"/>
    <property type="evidence" value="ECO:0007669"/>
    <property type="project" value="TreeGrafter"/>
</dbReference>
<evidence type="ECO:0000313" key="6">
    <source>
        <dbReference type="EMBL" id="EKV10809.1"/>
    </source>
</evidence>
<evidence type="ECO:0000256" key="3">
    <source>
        <dbReference type="ARBA" id="ARBA00022833"/>
    </source>
</evidence>
<dbReference type="OrthoDB" id="1879366at2759"/>
<name>K9FNM6_PEND1</name>
<sequence>MGGDEVVGRVIKLGADTESSNQVGLSDRRRGQRAIDVVHGSKEKLVKESGADLFVDKTQFLRDDNGAALRKHVHLLTGKLKTYAAVVRTAVNAAYAQALPLLRLSGTVVCVRIPKNDPQAIATAFPSTMILKQWSITGSVVRSRKEAIETVDFTARGVVTVHCGTEKMDALTEVFNETEEGKIQRWILLSLSG</sequence>
<feature type="domain" description="Alcohol dehydrogenase-like C-terminal" evidence="5">
    <location>
        <begin position="37"/>
        <end position="154"/>
    </location>
</feature>
<dbReference type="KEGG" id="pdp:PDIP_58230"/>
<dbReference type="PANTHER" id="PTHR42940">
    <property type="entry name" value="ALCOHOL DEHYDROGENASE 1-RELATED"/>
    <property type="match status" value="1"/>
</dbReference>
<dbReference type="InterPro" id="IPR036291">
    <property type="entry name" value="NAD(P)-bd_dom_sf"/>
</dbReference>
<reference evidence="7" key="1">
    <citation type="journal article" date="2012" name="BMC Genomics">
        <title>Genome sequence of the necrotrophic fungus Penicillium digitatum, the main postharvest pathogen of citrus.</title>
        <authorList>
            <person name="Marcet-Houben M."/>
            <person name="Ballester A.-R."/>
            <person name="de la Fuente B."/>
            <person name="Harries E."/>
            <person name="Marcos J.F."/>
            <person name="Gonzalez-Candelas L."/>
            <person name="Gabaldon T."/>
        </authorList>
    </citation>
    <scope>NUCLEOTIDE SEQUENCE [LARGE SCALE GENOMIC DNA]</scope>
    <source>
        <strain evidence="7">Pd1 / CECT 20795</strain>
    </source>
</reference>
<accession>K9FNM6</accession>
<protein>
    <submittedName>
        <fullName evidence="6">Alcohol dehydrogenase, putative</fullName>
    </submittedName>
</protein>
<gene>
    <name evidence="6" type="ORF">PDIP_58230</name>
</gene>
<dbReference type="EMBL" id="AKCU01000399">
    <property type="protein sequence ID" value="EKV10809.1"/>
    <property type="molecule type" value="Genomic_DNA"/>
</dbReference>
<dbReference type="Pfam" id="PF00107">
    <property type="entry name" value="ADH_zinc_N"/>
    <property type="match status" value="1"/>
</dbReference>
<evidence type="ECO:0000313" key="7">
    <source>
        <dbReference type="Proteomes" id="UP000009886"/>
    </source>
</evidence>
<dbReference type="GO" id="GO:0046872">
    <property type="term" value="F:metal ion binding"/>
    <property type="evidence" value="ECO:0007669"/>
    <property type="project" value="UniProtKB-KW"/>
</dbReference>
<dbReference type="InterPro" id="IPR013149">
    <property type="entry name" value="ADH-like_C"/>
</dbReference>
<evidence type="ECO:0000259" key="5">
    <source>
        <dbReference type="Pfam" id="PF00107"/>
    </source>
</evidence>
<dbReference type="Proteomes" id="UP000009886">
    <property type="component" value="Unassembled WGS sequence"/>
</dbReference>
<evidence type="ECO:0000256" key="1">
    <source>
        <dbReference type="ARBA" id="ARBA00001947"/>
    </source>
</evidence>
<evidence type="ECO:0000256" key="2">
    <source>
        <dbReference type="ARBA" id="ARBA00022723"/>
    </source>
</evidence>
<evidence type="ECO:0000256" key="4">
    <source>
        <dbReference type="ARBA" id="ARBA00023002"/>
    </source>
</evidence>
<dbReference type="SUPFAM" id="SSF51735">
    <property type="entry name" value="NAD(P)-binding Rossmann-fold domains"/>
    <property type="match status" value="1"/>
</dbReference>
<dbReference type="GO" id="GO:0005737">
    <property type="term" value="C:cytoplasm"/>
    <property type="evidence" value="ECO:0007669"/>
    <property type="project" value="TreeGrafter"/>
</dbReference>
<organism evidence="6 7">
    <name type="scientific">Penicillium digitatum (strain Pd1 / CECT 20795)</name>
    <name type="common">Green mold</name>
    <dbReference type="NCBI Taxonomy" id="1170230"/>
    <lineage>
        <taxon>Eukaryota</taxon>
        <taxon>Fungi</taxon>
        <taxon>Dikarya</taxon>
        <taxon>Ascomycota</taxon>
        <taxon>Pezizomycotina</taxon>
        <taxon>Eurotiomycetes</taxon>
        <taxon>Eurotiomycetidae</taxon>
        <taxon>Eurotiales</taxon>
        <taxon>Aspergillaceae</taxon>
        <taxon>Penicillium</taxon>
    </lineage>
</organism>
<dbReference type="VEuPathDB" id="FungiDB:PDIP_58230"/>
<dbReference type="AlphaFoldDB" id="K9FNM6"/>
<dbReference type="PANTHER" id="PTHR42940:SF5">
    <property type="entry name" value="ALCOHOL DEHYDROGENASE 2"/>
    <property type="match status" value="1"/>
</dbReference>